<protein>
    <recommendedName>
        <fullName evidence="4">Polymer-forming cytoskeletal protein</fullName>
    </recommendedName>
</protein>
<dbReference type="Gene3D" id="2.160.10.10">
    <property type="entry name" value="Hexapeptide repeat proteins"/>
    <property type="match status" value="1"/>
</dbReference>
<organism evidence="2 3">
    <name type="scientific">Pseudoalteromonas amylolytica</name>
    <dbReference type="NCBI Taxonomy" id="1859457"/>
    <lineage>
        <taxon>Bacteria</taxon>
        <taxon>Pseudomonadati</taxon>
        <taxon>Pseudomonadota</taxon>
        <taxon>Gammaproteobacteria</taxon>
        <taxon>Alteromonadales</taxon>
        <taxon>Pseudoalteromonadaceae</taxon>
        <taxon>Pseudoalteromonas</taxon>
    </lineage>
</organism>
<evidence type="ECO:0000313" key="3">
    <source>
        <dbReference type="Proteomes" id="UP000179786"/>
    </source>
</evidence>
<evidence type="ECO:0000313" key="2">
    <source>
        <dbReference type="EMBL" id="OHU91470.1"/>
    </source>
</evidence>
<dbReference type="STRING" id="1859457.BET10_11710"/>
<evidence type="ECO:0008006" key="4">
    <source>
        <dbReference type="Google" id="ProtNLM"/>
    </source>
</evidence>
<dbReference type="Proteomes" id="UP000179786">
    <property type="component" value="Unassembled WGS sequence"/>
</dbReference>
<dbReference type="AlphaFoldDB" id="A0A1S1MS91"/>
<dbReference type="InterPro" id="IPR011004">
    <property type="entry name" value="Trimer_LpxA-like_sf"/>
</dbReference>
<sequence length="304" mass="33662">MKYLAILLAAFLSTVVNAATSSSCPNEEGYFYTNDRDTRNPSQGGFVSHDADISDNIWLGKNAAICGFATVSNRARITGRAIVCGDAVVTGSKARVTGHAKVCGNARIDGSKRDVVMKGYFEAYSGLFDAGVHSADKKANKKTNKEHISEFINSVNNFSSTVYLFAGETKRMISQSSFQAYQDNIKDSCEIVLSEISTNKALRDGKVAVWPKENMTSRFNLRDLEVNGLTISGSRFDRNHFDMFQFSINLRNDQGFEAFAKKQNSSGKWVNKREQLSGYWFHSEKKAALQNLRASFVSAVRACK</sequence>
<evidence type="ECO:0000256" key="1">
    <source>
        <dbReference type="SAM" id="SignalP"/>
    </source>
</evidence>
<feature type="chain" id="PRO_5010178237" description="Polymer-forming cytoskeletal protein" evidence="1">
    <location>
        <begin position="19"/>
        <end position="304"/>
    </location>
</feature>
<keyword evidence="3" id="KW-1185">Reference proteome</keyword>
<gene>
    <name evidence="2" type="ORF">BET10_11710</name>
</gene>
<name>A0A1S1MS91_9GAMM</name>
<dbReference type="PROSITE" id="PS51257">
    <property type="entry name" value="PROKAR_LIPOPROTEIN"/>
    <property type="match status" value="1"/>
</dbReference>
<reference evidence="2 3" key="1">
    <citation type="submission" date="2016-09" db="EMBL/GenBank/DDBJ databases">
        <title>Pseudoalteromonas amylolytica sp. nov., isolated from the surface seawater.</title>
        <authorList>
            <person name="Wu Y.-H."/>
            <person name="Cheng H."/>
            <person name="Jin X.-B."/>
            <person name="Wang C.-S."/>
            <person name="Xu X.-W."/>
        </authorList>
    </citation>
    <scope>NUCLEOTIDE SEQUENCE [LARGE SCALE GENOMIC DNA]</scope>
    <source>
        <strain evidence="2 3">JW1</strain>
    </source>
</reference>
<feature type="signal peptide" evidence="1">
    <location>
        <begin position="1"/>
        <end position="18"/>
    </location>
</feature>
<proteinExistence type="predicted"/>
<accession>A0A1S1MS91</accession>
<dbReference type="SUPFAM" id="SSF51161">
    <property type="entry name" value="Trimeric LpxA-like enzymes"/>
    <property type="match status" value="1"/>
</dbReference>
<keyword evidence="1" id="KW-0732">Signal</keyword>
<dbReference type="EMBL" id="MKJU01000025">
    <property type="protein sequence ID" value="OHU91470.1"/>
    <property type="molecule type" value="Genomic_DNA"/>
</dbReference>
<comment type="caution">
    <text evidence="2">The sequence shown here is derived from an EMBL/GenBank/DDBJ whole genome shotgun (WGS) entry which is preliminary data.</text>
</comment>